<sequence>MLSPSLVPWDIGCPLYTYASIFIIILIIWQVKRSHHGLKLEPRKSGCRRRQRARHRARDAASRARRASRKEAEKPWELLSVMKSQGWLPQEGHVRRLLCADPCCHICNDMALEIHGDKADAQVLCVQLEASMNSPSLEEAWCPESRGPGESKNSAQVPTPAEKEEDPGKPKAAGDHGEGDAGFGLPSTRENRHPAEDQRPAGTPLNKMPQGPWRRNHSFDLAATCKQTPGHCPQLKPPELPPVVSSRKEPEKNDVQHSHTKPNLLTEPARIPGTPQASQDQPLVGPLTQGTHLHSQTLHGEIPQGWVRTAHAPESPSLPESGLRNKMKHFLHCINLKTKGKVDEESMLSPAEKVTKTRRKSAEKSLAPAPGRVGQVKTEKAAGRRQARPGPTEGQGALRFLGGPQTLPSQIRHRTSQPQSASVVGHPCHCPRHCPRVACATQPGNHPRSQSSPQKEIWDSSGRRLDIFKESL</sequence>
<reference evidence="2" key="1">
    <citation type="submission" date="2025-08" db="UniProtKB">
        <authorList>
            <consortium name="RefSeq"/>
        </authorList>
    </citation>
    <scope>IDENTIFICATION</scope>
</reference>
<organism evidence="1 2">
    <name type="scientific">Orycteropus afer afer</name>
    <dbReference type="NCBI Taxonomy" id="1230840"/>
    <lineage>
        <taxon>Eukaryota</taxon>
        <taxon>Metazoa</taxon>
        <taxon>Chordata</taxon>
        <taxon>Craniata</taxon>
        <taxon>Vertebrata</taxon>
        <taxon>Euteleostomi</taxon>
        <taxon>Mammalia</taxon>
        <taxon>Eutheria</taxon>
        <taxon>Afrotheria</taxon>
        <taxon>Tubulidentata</taxon>
        <taxon>Orycteropodidae</taxon>
        <taxon>Orycteropus</taxon>
    </lineage>
</organism>
<dbReference type="Proteomes" id="UP000694850">
    <property type="component" value="Unplaced"/>
</dbReference>
<proteinExistence type="predicted"/>
<gene>
    <name evidence="2" type="primary">LOC122150566</name>
</gene>
<keyword evidence="1" id="KW-1185">Reference proteome</keyword>
<evidence type="ECO:0000313" key="2">
    <source>
        <dbReference type="RefSeq" id="XP_042637743.1"/>
    </source>
</evidence>
<evidence type="ECO:0000313" key="1">
    <source>
        <dbReference type="Proteomes" id="UP000694850"/>
    </source>
</evidence>
<name>A0AC54Z8B1_ORYAF</name>
<dbReference type="RefSeq" id="XP_042637743.1">
    <property type="nucleotide sequence ID" value="XM_042781809.1"/>
</dbReference>
<accession>A0AC54Z8B1</accession>
<protein>
    <submittedName>
        <fullName evidence="2">Protein FAM205A-like</fullName>
    </submittedName>
</protein>